<dbReference type="PANTHER" id="PTHR33304:SF36">
    <property type="entry name" value="GB|AAF26970.1-RELATED"/>
    <property type="match status" value="1"/>
</dbReference>
<evidence type="ECO:0000256" key="2">
    <source>
        <dbReference type="ARBA" id="ARBA00022771"/>
    </source>
</evidence>
<reference evidence="7 8" key="1">
    <citation type="journal article" date="2018" name="Nat. Genet.">
        <title>The Rosa genome provides new insights in the design of modern roses.</title>
        <authorList>
            <person name="Bendahmane M."/>
        </authorList>
    </citation>
    <scope>NUCLEOTIDE SEQUENCE [LARGE SCALE GENOMIC DNA]</scope>
    <source>
        <strain evidence="8">cv. Old Blush</strain>
    </source>
</reference>
<dbReference type="PANTHER" id="PTHR33304">
    <property type="match status" value="1"/>
</dbReference>
<name>A0A2P6P338_ROSCH</name>
<keyword evidence="2" id="KW-0863">Zinc-finger</keyword>
<dbReference type="STRING" id="74649.A0A2P6P338"/>
<dbReference type="InterPro" id="IPR056280">
    <property type="entry name" value="AIPP2-like_SPOC"/>
</dbReference>
<evidence type="ECO:0000256" key="4">
    <source>
        <dbReference type="ARBA" id="ARBA00023015"/>
    </source>
</evidence>
<dbReference type="GO" id="GO:0140566">
    <property type="term" value="F:histone reader activity"/>
    <property type="evidence" value="ECO:0007669"/>
    <property type="project" value="InterPro"/>
</dbReference>
<dbReference type="GO" id="GO:0008270">
    <property type="term" value="F:zinc ion binding"/>
    <property type="evidence" value="ECO:0007669"/>
    <property type="project" value="UniProtKB-KW"/>
</dbReference>
<gene>
    <name evidence="7" type="ORF">RchiOBHm_Chr7g0183011</name>
</gene>
<dbReference type="Proteomes" id="UP000238479">
    <property type="component" value="Chromosome 7"/>
</dbReference>
<proteinExistence type="predicted"/>
<evidence type="ECO:0000256" key="5">
    <source>
        <dbReference type="ARBA" id="ARBA00023163"/>
    </source>
</evidence>
<comment type="caution">
    <text evidence="7">The sequence shown here is derived from an EMBL/GenBank/DDBJ whole genome shotgun (WGS) entry which is preliminary data.</text>
</comment>
<sequence>MPNVLPCTMLSCCNVWEEIFQNEIPTIEDIAVFFFPGNFERSKEQYFSLVQVMETQDLILRSLIKGVNLLILSSKRLHLEFRNVLCEIL</sequence>
<organism evidence="7 8">
    <name type="scientific">Rosa chinensis</name>
    <name type="common">China rose</name>
    <dbReference type="NCBI Taxonomy" id="74649"/>
    <lineage>
        <taxon>Eukaryota</taxon>
        <taxon>Viridiplantae</taxon>
        <taxon>Streptophyta</taxon>
        <taxon>Embryophyta</taxon>
        <taxon>Tracheophyta</taxon>
        <taxon>Spermatophyta</taxon>
        <taxon>Magnoliopsida</taxon>
        <taxon>eudicotyledons</taxon>
        <taxon>Gunneridae</taxon>
        <taxon>Pentapetalae</taxon>
        <taxon>rosids</taxon>
        <taxon>fabids</taxon>
        <taxon>Rosales</taxon>
        <taxon>Rosaceae</taxon>
        <taxon>Rosoideae</taxon>
        <taxon>Rosoideae incertae sedis</taxon>
        <taxon>Rosa</taxon>
    </lineage>
</organism>
<evidence type="ECO:0000259" key="6">
    <source>
        <dbReference type="Pfam" id="PF23121"/>
    </source>
</evidence>
<feature type="domain" description="AIPP2-like SPOC-like" evidence="6">
    <location>
        <begin position="1"/>
        <end position="83"/>
    </location>
</feature>
<protein>
    <recommendedName>
        <fullName evidence="6">AIPP2-like SPOC-like domain-containing protein</fullName>
    </recommendedName>
</protein>
<accession>A0A2P6P338</accession>
<evidence type="ECO:0000313" key="7">
    <source>
        <dbReference type="EMBL" id="PRQ16325.1"/>
    </source>
</evidence>
<dbReference type="GO" id="GO:0034244">
    <property type="term" value="P:negative regulation of transcription elongation by RNA polymerase II"/>
    <property type="evidence" value="ECO:0007669"/>
    <property type="project" value="InterPro"/>
</dbReference>
<keyword evidence="3" id="KW-0862">Zinc</keyword>
<dbReference type="AlphaFoldDB" id="A0A2P6P338"/>
<dbReference type="Gramene" id="PRQ16325">
    <property type="protein sequence ID" value="PRQ16325"/>
    <property type="gene ID" value="RchiOBHm_Chr7g0183011"/>
</dbReference>
<dbReference type="EMBL" id="PDCK01000045">
    <property type="protein sequence ID" value="PRQ16325.1"/>
    <property type="molecule type" value="Genomic_DNA"/>
</dbReference>
<keyword evidence="1" id="KW-0479">Metal-binding</keyword>
<dbReference type="Pfam" id="PF23121">
    <property type="entry name" value="SPOC_AIPP2"/>
    <property type="match status" value="1"/>
</dbReference>
<evidence type="ECO:0000256" key="3">
    <source>
        <dbReference type="ARBA" id="ARBA00022833"/>
    </source>
</evidence>
<keyword evidence="4" id="KW-0805">Transcription regulation</keyword>
<keyword evidence="5" id="KW-0804">Transcription</keyword>
<dbReference type="InterPro" id="IPR049914">
    <property type="entry name" value="PHD1-3/5-6"/>
</dbReference>
<evidence type="ECO:0000256" key="1">
    <source>
        <dbReference type="ARBA" id="ARBA00022723"/>
    </source>
</evidence>
<evidence type="ECO:0000313" key="8">
    <source>
        <dbReference type="Proteomes" id="UP000238479"/>
    </source>
</evidence>
<keyword evidence="8" id="KW-1185">Reference proteome</keyword>